<gene>
    <name evidence="3" type="ORF">FN924_18375</name>
</gene>
<dbReference type="InterPro" id="IPR000421">
    <property type="entry name" value="FA58C"/>
</dbReference>
<feature type="chain" id="PRO_5039665070" evidence="1">
    <location>
        <begin position="26"/>
        <end position="738"/>
    </location>
</feature>
<dbReference type="AlphaFoldDB" id="A0A516KKQ4"/>
<sequence>MRMTKNVLKLLPVLAVAFASFFAYQAVSKAADISEANQSMFGQNVYIFEDSMADSDIQKIIDQKYAEMENGDAGAEFTDKRVTFLFKPGEYDVDIKVGFYTTVAGLGKNPDDVKITGSFNVDAKWADGNGTRNFWRSVENFSVVSDTESKWAVSQAAPMRRMHFNGDLLLWDLTSSYQAGWVSGGYLADSKIDGQVSNASQQQFFSRNNSYDSWSNSVWNNVLVGDANPPSNVAPYPEETWTIIEKTPKVNDKPYLYVDQNGEYRLFIPDLRENTKGVSWENGDTPGHSLSMNDFYIADPSDSVTTINAALDQGKHLIFTPGVYHVDEPIEVNNPDTIVYGFGYPTLVAENNVTAMKVADVDGVEITGLLFDAGSDSEKLLEVGPENSSANHATNPTTLHDVFFRVGGSHAGKAEISVEINSDDVIVDHFWVWRADHGEGVGWNVNTGANGLVVNGDDVTAYGLFVEHYQEYQTLWNGENGRVFFYQNEIPYDVPNQEVWMAPTGQKGYAAYKVADHVTSHELWGAGSYSYFRDADVDLYSSFEAPNHQGINMNHMTTVWLNGTPGSEITHVINDLGDSVYDNGDHMVANITKFEGTNNPSDPEETGVLDRTGWTATTSVEDGEPIAHLLDGNEATRWSTGTAMRPGQSITIDMKASKTFDQIVMDSTGSNNDYARGYDVYVSNDGTNWGNPVASGTGETAKLHVTFPEQQARYIKVVQTGSASNWWSITEFHVIGEE</sequence>
<dbReference type="SUPFAM" id="SSF51126">
    <property type="entry name" value="Pectin lyase-like"/>
    <property type="match status" value="1"/>
</dbReference>
<accession>A0A516KKQ4</accession>
<dbReference type="InterPro" id="IPR008979">
    <property type="entry name" value="Galactose-bd-like_sf"/>
</dbReference>
<dbReference type="InterPro" id="IPR059186">
    <property type="entry name" value="SACTE_4363"/>
</dbReference>
<dbReference type="Gene3D" id="2.60.120.260">
    <property type="entry name" value="Galactose-binding domain-like"/>
    <property type="match status" value="1"/>
</dbReference>
<dbReference type="Proteomes" id="UP000315215">
    <property type="component" value="Chromosome"/>
</dbReference>
<dbReference type="EMBL" id="CP041666">
    <property type="protein sequence ID" value="QDP41962.1"/>
    <property type="molecule type" value="Genomic_DNA"/>
</dbReference>
<feature type="signal peptide" evidence="1">
    <location>
        <begin position="1"/>
        <end position="25"/>
    </location>
</feature>
<dbReference type="InterPro" id="IPR012334">
    <property type="entry name" value="Pectin_lyas_fold"/>
</dbReference>
<dbReference type="PROSITE" id="PS50022">
    <property type="entry name" value="FA58C_3"/>
    <property type="match status" value="1"/>
</dbReference>
<organism evidence="3 4">
    <name type="scientific">Radiobacillus deserti</name>
    <dbReference type="NCBI Taxonomy" id="2594883"/>
    <lineage>
        <taxon>Bacteria</taxon>
        <taxon>Bacillati</taxon>
        <taxon>Bacillota</taxon>
        <taxon>Bacilli</taxon>
        <taxon>Bacillales</taxon>
        <taxon>Bacillaceae</taxon>
        <taxon>Radiobacillus</taxon>
    </lineage>
</organism>
<dbReference type="KEGG" id="aqt:FN924_18375"/>
<keyword evidence="4" id="KW-1185">Reference proteome</keyword>
<evidence type="ECO:0000256" key="1">
    <source>
        <dbReference type="SAM" id="SignalP"/>
    </source>
</evidence>
<dbReference type="Pfam" id="PF00754">
    <property type="entry name" value="F5_F8_type_C"/>
    <property type="match status" value="1"/>
</dbReference>
<dbReference type="CDD" id="cd23669">
    <property type="entry name" value="GH55_SacteLam55A-like"/>
    <property type="match status" value="1"/>
</dbReference>
<proteinExistence type="predicted"/>
<dbReference type="SUPFAM" id="SSF49785">
    <property type="entry name" value="Galactose-binding domain-like"/>
    <property type="match status" value="1"/>
</dbReference>
<keyword evidence="1" id="KW-0732">Signal</keyword>
<evidence type="ECO:0000313" key="3">
    <source>
        <dbReference type="EMBL" id="QDP41962.1"/>
    </source>
</evidence>
<evidence type="ECO:0000313" key="4">
    <source>
        <dbReference type="Proteomes" id="UP000315215"/>
    </source>
</evidence>
<protein>
    <submittedName>
        <fullName evidence="3">Discoidin domain-containing protein</fullName>
    </submittedName>
</protein>
<dbReference type="Gene3D" id="2.160.20.10">
    <property type="entry name" value="Single-stranded right-handed beta-helix, Pectin lyase-like"/>
    <property type="match status" value="1"/>
</dbReference>
<dbReference type="InterPro" id="IPR011050">
    <property type="entry name" value="Pectin_lyase_fold/virulence"/>
</dbReference>
<feature type="domain" description="F5/8 type C" evidence="2">
    <location>
        <begin position="597"/>
        <end position="737"/>
    </location>
</feature>
<name>A0A516KKQ4_9BACI</name>
<evidence type="ECO:0000259" key="2">
    <source>
        <dbReference type="PROSITE" id="PS50022"/>
    </source>
</evidence>
<reference evidence="3 4" key="1">
    <citation type="submission" date="2019-07" db="EMBL/GenBank/DDBJ databases">
        <authorList>
            <person name="Li J."/>
        </authorList>
    </citation>
    <scope>NUCLEOTIDE SEQUENCE [LARGE SCALE GENOMIC DNA]</scope>
    <source>
        <strain evidence="3 4">TKL69</strain>
    </source>
</reference>